<proteinExistence type="predicted"/>
<dbReference type="PROSITE" id="PS51257">
    <property type="entry name" value="PROKAR_LIPOPROTEIN"/>
    <property type="match status" value="1"/>
</dbReference>
<accession>A0A3B0UFZ2</accession>
<dbReference type="AlphaFoldDB" id="A0A3B0UFZ2"/>
<dbReference type="EMBL" id="UOES01000202">
    <property type="protein sequence ID" value="VAW27253.1"/>
    <property type="molecule type" value="Genomic_DNA"/>
</dbReference>
<sequence length="114" mass="12723">MNRIIKYTLLVFIGAYLFASCSDSGKEEKQQMVVSEKMVVFPTFNADSAYAFVQEQVDFGPRIPNTSEHEAAGDKIIERLEAYGAKVNVQSFEATTYDGVNLKLRNIMASFNPA</sequence>
<dbReference type="EC" id="3.4.11.15" evidence="1"/>
<evidence type="ECO:0000313" key="1">
    <source>
        <dbReference type="EMBL" id="VAW27253.1"/>
    </source>
</evidence>
<keyword evidence="1" id="KW-0645">Protease</keyword>
<feature type="non-terminal residue" evidence="1">
    <location>
        <position position="114"/>
    </location>
</feature>
<dbReference type="SUPFAM" id="SSF53187">
    <property type="entry name" value="Zn-dependent exopeptidases"/>
    <property type="match status" value="1"/>
</dbReference>
<protein>
    <submittedName>
        <fullName evidence="1">Aminopeptidase Y (Arg, Lys, Leu preference)</fullName>
        <ecNumber evidence="1">3.4.11.15</ecNumber>
    </submittedName>
</protein>
<name>A0A3B0UFZ2_9ZZZZ</name>
<organism evidence="1">
    <name type="scientific">hydrothermal vent metagenome</name>
    <dbReference type="NCBI Taxonomy" id="652676"/>
    <lineage>
        <taxon>unclassified sequences</taxon>
        <taxon>metagenomes</taxon>
        <taxon>ecological metagenomes</taxon>
    </lineage>
</organism>
<keyword evidence="1" id="KW-0378">Hydrolase</keyword>
<dbReference type="Gene3D" id="3.40.630.10">
    <property type="entry name" value="Zn peptidases"/>
    <property type="match status" value="1"/>
</dbReference>
<keyword evidence="1" id="KW-0031">Aminopeptidase</keyword>
<reference evidence="1" key="1">
    <citation type="submission" date="2018-06" db="EMBL/GenBank/DDBJ databases">
        <authorList>
            <person name="Zhirakovskaya E."/>
        </authorList>
    </citation>
    <scope>NUCLEOTIDE SEQUENCE</scope>
</reference>
<gene>
    <name evidence="1" type="ORF">MNBD_BACTEROID06-641</name>
</gene>
<dbReference type="GO" id="GO:0004177">
    <property type="term" value="F:aminopeptidase activity"/>
    <property type="evidence" value="ECO:0007669"/>
    <property type="project" value="UniProtKB-KW"/>
</dbReference>